<protein>
    <submittedName>
        <fullName evidence="1">Uncharacterized protein</fullName>
    </submittedName>
</protein>
<organism evidence="1 2">
    <name type="scientific">Magallana gigas</name>
    <name type="common">Pacific oyster</name>
    <name type="synonym">Crassostrea gigas</name>
    <dbReference type="NCBI Taxonomy" id="29159"/>
    <lineage>
        <taxon>Eukaryota</taxon>
        <taxon>Metazoa</taxon>
        <taxon>Spiralia</taxon>
        <taxon>Lophotrochozoa</taxon>
        <taxon>Mollusca</taxon>
        <taxon>Bivalvia</taxon>
        <taxon>Autobranchia</taxon>
        <taxon>Pteriomorphia</taxon>
        <taxon>Ostreida</taxon>
        <taxon>Ostreoidea</taxon>
        <taxon>Ostreidae</taxon>
        <taxon>Magallana</taxon>
    </lineage>
</organism>
<sequence length="107" mass="12922">MKNISRIRCSLKRRNKTALRKILALKSARRKKYCIRVLHRKKKQSCANLQLIEYMNGMKAKKCEQTRMQLCDRRYLDIEHVNNFISQRLQVLERVFKEEAVRINIES</sequence>
<keyword evidence="2" id="KW-1185">Reference proteome</keyword>
<evidence type="ECO:0000313" key="1">
    <source>
        <dbReference type="EnsemblMetazoa" id="G32743.1:cds"/>
    </source>
</evidence>
<dbReference type="Proteomes" id="UP000005408">
    <property type="component" value="Unassembled WGS sequence"/>
</dbReference>
<accession>A0A8W8MH00</accession>
<dbReference type="AlphaFoldDB" id="A0A8W8MH00"/>
<dbReference type="EnsemblMetazoa" id="G32743.1">
    <property type="protein sequence ID" value="G32743.1:cds"/>
    <property type="gene ID" value="G32743"/>
</dbReference>
<proteinExistence type="predicted"/>
<evidence type="ECO:0000313" key="2">
    <source>
        <dbReference type="Proteomes" id="UP000005408"/>
    </source>
</evidence>
<name>A0A8W8MH00_MAGGI</name>
<reference evidence="1" key="1">
    <citation type="submission" date="2022-08" db="UniProtKB">
        <authorList>
            <consortium name="EnsemblMetazoa"/>
        </authorList>
    </citation>
    <scope>IDENTIFICATION</scope>
    <source>
        <strain evidence="1">05x7-T-G4-1.051#20</strain>
    </source>
</reference>